<evidence type="ECO:0000259" key="13">
    <source>
        <dbReference type="PROSITE" id="PS51671"/>
    </source>
</evidence>
<dbReference type="InterPro" id="IPR036291">
    <property type="entry name" value="NAD(P)-bd_dom_sf"/>
</dbReference>
<proteinExistence type="inferred from homology"/>
<evidence type="ECO:0000256" key="7">
    <source>
        <dbReference type="ARBA" id="ARBA00022697"/>
    </source>
</evidence>
<reference evidence="14 15" key="1">
    <citation type="submission" date="2024-08" db="EMBL/GenBank/DDBJ databases">
        <title>Whole-genome sequencing of halo(alkali)philic microorganisms from hypersaline lakes.</title>
        <authorList>
            <person name="Sorokin D.Y."/>
            <person name="Merkel A.Y."/>
            <person name="Messina E."/>
            <person name="Yakimov M."/>
        </authorList>
    </citation>
    <scope>NUCLEOTIDE SEQUENCE [LARGE SCALE GENOMIC DNA]</scope>
    <source>
        <strain evidence="14 15">AB-hyl4</strain>
    </source>
</reference>
<dbReference type="SUPFAM" id="SSF55021">
    <property type="entry name" value="ACT-like"/>
    <property type="match status" value="1"/>
</dbReference>
<dbReference type="Proteomes" id="UP001575105">
    <property type="component" value="Unassembled WGS sequence"/>
</dbReference>
<evidence type="ECO:0000256" key="2">
    <source>
        <dbReference type="ARBA" id="ARBA00005062"/>
    </source>
</evidence>
<dbReference type="PANTHER" id="PTHR43331:SF1">
    <property type="entry name" value="HOMOSERINE DEHYDROGENASE"/>
    <property type="match status" value="1"/>
</dbReference>
<dbReference type="PIRSF" id="PIRSF000098">
    <property type="entry name" value="Homoser_dehydrog"/>
    <property type="match status" value="1"/>
</dbReference>
<dbReference type="EMBL" id="JBGUBD010000002">
    <property type="protein sequence ID" value="MFA9477301.1"/>
    <property type="molecule type" value="Genomic_DNA"/>
</dbReference>
<evidence type="ECO:0000256" key="8">
    <source>
        <dbReference type="ARBA" id="ARBA00022857"/>
    </source>
</evidence>
<keyword evidence="9 11" id="KW-0560">Oxidoreductase</keyword>
<dbReference type="Gene3D" id="3.30.70.260">
    <property type="match status" value="1"/>
</dbReference>
<dbReference type="SUPFAM" id="SSF55347">
    <property type="entry name" value="Glyceraldehyde-3-phosphate dehydrogenase-like, C-terminal domain"/>
    <property type="match status" value="1"/>
</dbReference>
<evidence type="ECO:0000256" key="5">
    <source>
        <dbReference type="ARBA" id="ARBA00013376"/>
    </source>
</evidence>
<evidence type="ECO:0000256" key="1">
    <source>
        <dbReference type="ARBA" id="ARBA00005056"/>
    </source>
</evidence>
<dbReference type="PANTHER" id="PTHR43331">
    <property type="entry name" value="HOMOSERINE DEHYDROGENASE"/>
    <property type="match status" value="1"/>
</dbReference>
<dbReference type="PROSITE" id="PS01042">
    <property type="entry name" value="HOMOSER_DHGENASE"/>
    <property type="match status" value="1"/>
</dbReference>
<keyword evidence="10 11" id="KW-0486">Methionine biosynthesis</keyword>
<comment type="catalytic activity">
    <reaction evidence="11">
        <text>L-homoserine + NADP(+) = L-aspartate 4-semialdehyde + NADPH + H(+)</text>
        <dbReference type="Rhea" id="RHEA:15761"/>
        <dbReference type="ChEBI" id="CHEBI:15378"/>
        <dbReference type="ChEBI" id="CHEBI:57476"/>
        <dbReference type="ChEBI" id="CHEBI:57783"/>
        <dbReference type="ChEBI" id="CHEBI:58349"/>
        <dbReference type="ChEBI" id="CHEBI:537519"/>
        <dbReference type="EC" id="1.1.1.3"/>
    </reaction>
</comment>
<dbReference type="CDD" id="cd04881">
    <property type="entry name" value="ACT_HSDH-Hom"/>
    <property type="match status" value="1"/>
</dbReference>
<evidence type="ECO:0000256" key="4">
    <source>
        <dbReference type="ARBA" id="ARBA00013213"/>
    </source>
</evidence>
<protein>
    <recommendedName>
        <fullName evidence="5 11">Homoserine dehydrogenase</fullName>
        <ecNumber evidence="4 11">1.1.1.3</ecNumber>
    </recommendedName>
</protein>
<comment type="pathway">
    <text evidence="2 11">Amino-acid biosynthesis; L-methionine biosynthesis via de novo pathway; L-homoserine from L-aspartate: step 3/3.</text>
</comment>
<evidence type="ECO:0000256" key="12">
    <source>
        <dbReference type="RuleBase" id="RU004171"/>
    </source>
</evidence>
<keyword evidence="8 11" id="KW-0521">NADP</keyword>
<comment type="caution">
    <text evidence="14">The sequence shown here is derived from an EMBL/GenBank/DDBJ whole genome shotgun (WGS) entry which is preliminary data.</text>
</comment>
<dbReference type="NCBIfam" id="NF004976">
    <property type="entry name" value="PRK06349.1"/>
    <property type="match status" value="1"/>
</dbReference>
<dbReference type="SUPFAM" id="SSF51735">
    <property type="entry name" value="NAD(P)-binding Rossmann-fold domains"/>
    <property type="match status" value="1"/>
</dbReference>
<evidence type="ECO:0000313" key="14">
    <source>
        <dbReference type="EMBL" id="MFA9477301.1"/>
    </source>
</evidence>
<comment type="pathway">
    <text evidence="1 11">Amino-acid biosynthesis; L-threonine biosynthesis; L-threonine from L-aspartate: step 3/5.</text>
</comment>
<keyword evidence="6 11" id="KW-0028">Amino-acid biosynthesis</keyword>
<keyword evidence="7 11" id="KW-0791">Threonine biosynthesis</keyword>
<keyword evidence="15" id="KW-1185">Reference proteome</keyword>
<dbReference type="InterPro" id="IPR016204">
    <property type="entry name" value="HDH"/>
</dbReference>
<comment type="similarity">
    <text evidence="3 12">Belongs to the homoserine dehydrogenase family.</text>
</comment>
<dbReference type="InterPro" id="IPR019811">
    <property type="entry name" value="HDH_CS"/>
</dbReference>
<dbReference type="Pfam" id="PF03447">
    <property type="entry name" value="NAD_binding_3"/>
    <property type="match status" value="1"/>
</dbReference>
<dbReference type="InterPro" id="IPR005106">
    <property type="entry name" value="Asp/hSer_DH_NAD-bd"/>
</dbReference>
<dbReference type="InterPro" id="IPR002912">
    <property type="entry name" value="ACT_dom"/>
</dbReference>
<evidence type="ECO:0000256" key="9">
    <source>
        <dbReference type="ARBA" id="ARBA00023002"/>
    </source>
</evidence>
<dbReference type="EC" id="1.1.1.3" evidence="4 11"/>
<dbReference type="RefSeq" id="WP_425344226.1">
    <property type="nucleotide sequence ID" value="NZ_JBGUBD010000002.1"/>
</dbReference>
<dbReference type="Gene3D" id="3.30.360.10">
    <property type="entry name" value="Dihydrodipicolinate Reductase, domain 2"/>
    <property type="match status" value="1"/>
</dbReference>
<evidence type="ECO:0000313" key="15">
    <source>
        <dbReference type="Proteomes" id="UP001575105"/>
    </source>
</evidence>
<dbReference type="PROSITE" id="PS51671">
    <property type="entry name" value="ACT"/>
    <property type="match status" value="1"/>
</dbReference>
<evidence type="ECO:0000256" key="10">
    <source>
        <dbReference type="ARBA" id="ARBA00023167"/>
    </source>
</evidence>
<evidence type="ECO:0000256" key="3">
    <source>
        <dbReference type="ARBA" id="ARBA00006753"/>
    </source>
</evidence>
<gene>
    <name evidence="14" type="ORF">ACERK3_03220</name>
</gene>
<evidence type="ECO:0000256" key="11">
    <source>
        <dbReference type="RuleBase" id="RU000579"/>
    </source>
</evidence>
<dbReference type="InterPro" id="IPR001342">
    <property type="entry name" value="HDH_cat"/>
</dbReference>
<feature type="domain" description="ACT" evidence="13">
    <location>
        <begin position="357"/>
        <end position="438"/>
    </location>
</feature>
<sequence length="438" mass="46096">MAAKPIGIGMIGCGTVGGGVATLLREQAALYEQRIGRPIELRRVLVRDVEKACRGGEVGRSLVTADAEAFFDTPDVSVVVEVAGGRGVVSDYVRRSLKAGKHVVTANKALLAAEGAELFDLARRHHAAIAFEASCAGGIPCITALKFGLMANRIDGLYGILNGTCNFILTAMSQAGRAYDDVLNEAQEKGYAEADPTLDVSGKDAAQKLAILASLAFGVAVPEDAVGCIGIDNLDLADIRFGAELGYDMKLLAIAERKPGESAVSVGVQPCFIHKHELLAKVEGAFNALSVFGHAVGHTLYYGPGAGRMPTASAVVSDVLNVAAGWYPCAFADMHLTPDRNAAADLVPSDDRVSRYYLRINALDMPGTMAKVTSTLGELNISLSAVLQHESAVGEFVPVVVLTHDAKQGDLFEAVKRIKALDAIADEPVVIRIVDMPA</sequence>
<dbReference type="GO" id="GO:0004412">
    <property type="term" value="F:homoserine dehydrogenase activity"/>
    <property type="evidence" value="ECO:0007669"/>
    <property type="project" value="UniProtKB-EC"/>
</dbReference>
<accession>A0ABV4U128</accession>
<dbReference type="Gene3D" id="3.40.50.720">
    <property type="entry name" value="NAD(P)-binding Rossmann-like Domain"/>
    <property type="match status" value="1"/>
</dbReference>
<organism evidence="14 15">
    <name type="scientific">Natronomicrosphaera hydrolytica</name>
    <dbReference type="NCBI Taxonomy" id="3242702"/>
    <lineage>
        <taxon>Bacteria</taxon>
        <taxon>Pseudomonadati</taxon>
        <taxon>Planctomycetota</taxon>
        <taxon>Phycisphaerae</taxon>
        <taxon>Phycisphaerales</taxon>
        <taxon>Phycisphaeraceae</taxon>
        <taxon>Natronomicrosphaera</taxon>
    </lineage>
</organism>
<dbReference type="Pfam" id="PF01842">
    <property type="entry name" value="ACT"/>
    <property type="match status" value="1"/>
</dbReference>
<evidence type="ECO:0000256" key="6">
    <source>
        <dbReference type="ARBA" id="ARBA00022605"/>
    </source>
</evidence>
<name>A0ABV4U128_9BACT</name>
<dbReference type="InterPro" id="IPR045865">
    <property type="entry name" value="ACT-like_dom_sf"/>
</dbReference>
<dbReference type="Pfam" id="PF00742">
    <property type="entry name" value="Homoserine_dh"/>
    <property type="match status" value="1"/>
</dbReference>